<evidence type="ECO:0000313" key="1">
    <source>
        <dbReference type="EMBL" id="UUZ43622.1"/>
    </source>
</evidence>
<dbReference type="Proteomes" id="UP001059663">
    <property type="component" value="Chromosome"/>
</dbReference>
<dbReference type="EMBL" id="CP087977">
    <property type="protein sequence ID" value="UUZ43622.1"/>
    <property type="molecule type" value="Genomic_DNA"/>
</dbReference>
<name>A0AC61U0S7_9MICO</name>
<gene>
    <name evidence="1" type="ORF">LP422_11800</name>
</gene>
<sequence length="590" mass="61151">MSIPAQASRPAAVGAAIGAALGVLVLGPALVPGHTLHYDLVFVPDLPLSARTLGIDGSVPGAVPNDLVVALLGPVLPGWLVQKVLLLGAFVIGGAGAGSLARTLPGAAAVAVLWSRNPWVGERPGIGHWGYLLGFAMLPWVLSAATRIRERRGRALLVVSLTAAALGGSTPGVPATGLATVTVVCLGGPVRAVARDLTIVLGTSLPANAARWWPFLRSAPKAADAHGADAFAAGADTPFGVPGSLVLGGGLWNDRTRFVERTTRPVAPAALVAVLLVLVLAMCRRTRWRGPRERAATAAGVIGLLVAALATLPGGAGVLEAVLTHVPGGGLLRDAQKFTAPWVLLLAVATAVVVDRSVERRAPVLPILPGRRPAVGHAPFAGPGPRRRPGQRRLPPDVRAVAQQLADSDDPVAVFPWSTYRRYAWNADRVVLDPWNRLLPQPVLSDDRLPLRQGTVAGEDPAAARVTRSPDEGGTPSPSCDPSVCAGSSCSGTSPLRTAPSPTCQGPRPPRSVTSSCTTRARAASARRHRIACEARGCWAPQVPCSCASWRSCAGALANETSATRGTGSRQVTARYTVGTIRIRSMEDHQ</sequence>
<evidence type="ECO:0000313" key="2">
    <source>
        <dbReference type="Proteomes" id="UP001059663"/>
    </source>
</evidence>
<organism evidence="1 2">
    <name type="scientific">Janibacter limosus</name>
    <dbReference type="NCBI Taxonomy" id="53458"/>
    <lineage>
        <taxon>Bacteria</taxon>
        <taxon>Bacillati</taxon>
        <taxon>Actinomycetota</taxon>
        <taxon>Actinomycetes</taxon>
        <taxon>Micrococcales</taxon>
        <taxon>Intrasporangiaceae</taxon>
        <taxon>Janibacter</taxon>
    </lineage>
</organism>
<reference evidence="1" key="1">
    <citation type="submission" date="2021-11" db="EMBL/GenBank/DDBJ databases">
        <title>Study of the species diversity of bacterial strains isolated from a unique natural object - Shulgan-Tash cave (Bashkiria).</title>
        <authorList>
            <person name="Sazanova A.L."/>
            <person name="Chirak E.R."/>
            <person name="Safronova V.I."/>
        </authorList>
    </citation>
    <scope>NUCLEOTIDE SEQUENCE</scope>
    <source>
        <strain evidence="1">P1</strain>
    </source>
</reference>
<accession>A0AC61U0S7</accession>
<protein>
    <submittedName>
        <fullName evidence="1">Uncharacterized protein</fullName>
    </submittedName>
</protein>
<proteinExistence type="predicted"/>